<dbReference type="InterPro" id="IPR012337">
    <property type="entry name" value="RNaseH-like_sf"/>
</dbReference>
<evidence type="ECO:0000313" key="3">
    <source>
        <dbReference type="Proteomes" id="UP001632038"/>
    </source>
</evidence>
<comment type="caution">
    <text evidence="2">The sequence shown here is derived from an EMBL/GenBank/DDBJ whole genome shotgun (WGS) entry which is preliminary data.</text>
</comment>
<dbReference type="AlphaFoldDB" id="A0ABD3CYP5"/>
<dbReference type="Gene3D" id="3.30.420.10">
    <property type="entry name" value="Ribonuclease H-like superfamily/Ribonuclease H"/>
    <property type="match status" value="1"/>
</dbReference>
<sequence length="197" mass="22179">MLPAKATGQIIRNGFYETKRVEHKVTETDKKCEELIYEFLKQHFPEHKGHEGIRATRMAEVWKPPGEGCFKANSDSSFKDGAATAGIIIRNSNGSIIFASTAKSLCLDSFAAECLALLHACKTLEKLKIKQATLETDSLNAATLINDTSHNYFWSAGPTIELIKRTWTNWPSWRFKFIPRHCNRAAHALASWGSNYF</sequence>
<reference evidence="3" key="1">
    <citation type="journal article" date="2024" name="IScience">
        <title>Strigolactones Initiate the Formation of Haustorium-like Structures in Castilleja.</title>
        <authorList>
            <person name="Buerger M."/>
            <person name="Peterson D."/>
            <person name="Chory J."/>
        </authorList>
    </citation>
    <scope>NUCLEOTIDE SEQUENCE [LARGE SCALE GENOMIC DNA]</scope>
</reference>
<dbReference type="Gene3D" id="3.30.540.10">
    <property type="entry name" value="Fructose-1,6-Bisphosphatase, subunit A, domain 1"/>
    <property type="match status" value="1"/>
</dbReference>
<dbReference type="SUPFAM" id="SSF53098">
    <property type="entry name" value="Ribonuclease H-like"/>
    <property type="match status" value="1"/>
</dbReference>
<dbReference type="SUPFAM" id="SSF56655">
    <property type="entry name" value="Carbohydrate phosphatase"/>
    <property type="match status" value="1"/>
</dbReference>
<evidence type="ECO:0000259" key="1">
    <source>
        <dbReference type="Pfam" id="PF13456"/>
    </source>
</evidence>
<dbReference type="InterPro" id="IPR002156">
    <property type="entry name" value="RNaseH_domain"/>
</dbReference>
<dbReference type="Proteomes" id="UP001632038">
    <property type="component" value="Unassembled WGS sequence"/>
</dbReference>
<dbReference type="PANTHER" id="PTHR47723">
    <property type="entry name" value="OS05G0353850 PROTEIN"/>
    <property type="match status" value="1"/>
</dbReference>
<name>A0ABD3CYP5_9LAMI</name>
<proteinExistence type="predicted"/>
<organism evidence="2 3">
    <name type="scientific">Castilleja foliolosa</name>
    <dbReference type="NCBI Taxonomy" id="1961234"/>
    <lineage>
        <taxon>Eukaryota</taxon>
        <taxon>Viridiplantae</taxon>
        <taxon>Streptophyta</taxon>
        <taxon>Embryophyta</taxon>
        <taxon>Tracheophyta</taxon>
        <taxon>Spermatophyta</taxon>
        <taxon>Magnoliopsida</taxon>
        <taxon>eudicotyledons</taxon>
        <taxon>Gunneridae</taxon>
        <taxon>Pentapetalae</taxon>
        <taxon>asterids</taxon>
        <taxon>lamiids</taxon>
        <taxon>Lamiales</taxon>
        <taxon>Orobanchaceae</taxon>
        <taxon>Pedicularideae</taxon>
        <taxon>Castillejinae</taxon>
        <taxon>Castilleja</taxon>
    </lineage>
</organism>
<dbReference type="InterPro" id="IPR036397">
    <property type="entry name" value="RNaseH_sf"/>
</dbReference>
<dbReference type="InterPro" id="IPR044730">
    <property type="entry name" value="RNase_H-like_dom_plant"/>
</dbReference>
<feature type="domain" description="RNase H type-1" evidence="1">
    <location>
        <begin position="73"/>
        <end position="192"/>
    </location>
</feature>
<dbReference type="Pfam" id="PF13456">
    <property type="entry name" value="RVT_3"/>
    <property type="match status" value="1"/>
</dbReference>
<dbReference type="PANTHER" id="PTHR47723:SF21">
    <property type="entry name" value="POLYNUCLEOTIDYL TRANSFERASE, RIBONUCLEASE H-LIKE SUPERFAMILY PROTEIN"/>
    <property type="match status" value="1"/>
</dbReference>
<accession>A0ABD3CYP5</accession>
<evidence type="ECO:0000313" key="2">
    <source>
        <dbReference type="EMBL" id="KAL3633790.1"/>
    </source>
</evidence>
<dbReference type="EMBL" id="JAVIJP010000029">
    <property type="protein sequence ID" value="KAL3633790.1"/>
    <property type="molecule type" value="Genomic_DNA"/>
</dbReference>
<dbReference type="CDD" id="cd06222">
    <property type="entry name" value="RNase_H_like"/>
    <property type="match status" value="1"/>
</dbReference>
<keyword evidence="3" id="KW-1185">Reference proteome</keyword>
<gene>
    <name evidence="2" type="ORF">CASFOL_022552</name>
</gene>
<protein>
    <recommendedName>
        <fullName evidence="1">RNase H type-1 domain-containing protein</fullName>
    </recommendedName>
</protein>
<dbReference type="InterPro" id="IPR053151">
    <property type="entry name" value="RNase_H-like"/>
</dbReference>